<dbReference type="AlphaFoldDB" id="A0A516R4P1"/>
<proteinExistence type="predicted"/>
<organism evidence="2 3">
    <name type="scientific">Streptomyces spectabilis</name>
    <dbReference type="NCBI Taxonomy" id="68270"/>
    <lineage>
        <taxon>Bacteria</taxon>
        <taxon>Bacillati</taxon>
        <taxon>Actinomycetota</taxon>
        <taxon>Actinomycetes</taxon>
        <taxon>Kitasatosporales</taxon>
        <taxon>Streptomycetaceae</taxon>
        <taxon>Streptomyces</taxon>
    </lineage>
</organism>
<evidence type="ECO:0000256" key="1">
    <source>
        <dbReference type="SAM" id="MobiDB-lite"/>
    </source>
</evidence>
<feature type="region of interest" description="Disordered" evidence="1">
    <location>
        <begin position="1"/>
        <end position="114"/>
    </location>
</feature>
<dbReference type="EMBL" id="CP040916">
    <property type="protein sequence ID" value="QDQ10613.1"/>
    <property type="molecule type" value="Genomic_DNA"/>
</dbReference>
<sequence length="232" mass="25798">MSTTPQMSQLGQQYGQQPFGSQQDGQQQPFGQQQPVSQQQQPFGQQQPFSQQQQYGQQQHGQQPFGQQYGQQGPSTAPPQQGRQGQIGQIGQQQPFGQQGQQGQQGQGQGQIQGQQIPPHLRQQMQQLGQQQPYQQLLQQLGQQQVPQAQAPTISTQALSGNVAESFWDVIQPLPGQATLLYLHVDGDWRVFINPLDRTRDQVQEAFAYGQPVIGYYDTNNPGILLAIVITK</sequence>
<evidence type="ECO:0000313" key="3">
    <source>
        <dbReference type="Proteomes" id="UP000316806"/>
    </source>
</evidence>
<accession>A0A516R4P1</accession>
<feature type="compositionally biased region" description="Low complexity" evidence="1">
    <location>
        <begin position="1"/>
        <end position="102"/>
    </location>
</feature>
<name>A0A516R4P1_STRST</name>
<gene>
    <name evidence="2" type="ORF">FH965_08510</name>
</gene>
<reference evidence="2 3" key="1">
    <citation type="journal article" date="2019" name="J. Ind. Microbiol. Biotechnol.">
        <title>The complete genomic sequence of Streptomyces spectabilis NRRL-2792 and identification of secondary metabolite biosynthetic gene clusters.</title>
        <authorList>
            <person name="Sinha A."/>
            <person name="Phillips-Salemka S."/>
            <person name="Niraula T.A."/>
            <person name="Short K.A."/>
            <person name="Niraula N.P."/>
        </authorList>
    </citation>
    <scope>NUCLEOTIDE SEQUENCE [LARGE SCALE GENOMIC DNA]</scope>
    <source>
        <strain evidence="2 3">NRRL 2792</strain>
    </source>
</reference>
<protein>
    <submittedName>
        <fullName evidence="2">Uncharacterized protein</fullName>
    </submittedName>
</protein>
<evidence type="ECO:0000313" key="2">
    <source>
        <dbReference type="EMBL" id="QDQ10613.1"/>
    </source>
</evidence>
<dbReference type="Proteomes" id="UP000316806">
    <property type="component" value="Chromosome"/>
</dbReference>